<gene>
    <name evidence="1" type="ORF">LCGC14_2288360</name>
</gene>
<name>A0A0F9DEJ6_9ZZZZ</name>
<sequence>MKSNWVYPLFWILILLILLFISSLYAVDTKMTALAELTAVADADIIYIVDDPLGTPLPRKITVINLFDTINTFSKLNTIVPDKTLVNEEDAITWDSLGTFSAGITIATGQAFIVGTTTWTSSDEMDGTKIKDADYGEISISAGGAWSIDDGVAVTNWNLTTPTITTSLHIENFFAAPPDDLGDFDNYHLVILGEVNTGRHAGMLFSTDITTYGGSAIVHYDTGAGGVGDLVFYTKQSISAIPPVEVMRLDDAGDVTATGALEAATLTEGGNAVYNATETPGGELGGTFAAFTIDNNVAVTGWDLTTPTITSGATFVDADISPDKAGELVYDNTVAGIDDGAFAWYDDDEIKYVMDYPTLPTDGEDDYHLAYDKDTDKMYWKADADSGGSTAWDNIGNPTSDGSIAFGGYEQIITSTLDEANHVVFKIDHTDAEIVNGATIFQIQAVGNADPDLTYVKIVDASGGAPNTVFSVGADGAIANDGNITSGGTVEGATLTEGGNAVPNDTDHLGFFGGTTSAQLLAEMSDETGSGLIVFGTSPTFITGYTVIRSVDTA</sequence>
<organism evidence="1">
    <name type="scientific">marine sediment metagenome</name>
    <dbReference type="NCBI Taxonomy" id="412755"/>
    <lineage>
        <taxon>unclassified sequences</taxon>
        <taxon>metagenomes</taxon>
        <taxon>ecological metagenomes</taxon>
    </lineage>
</organism>
<reference evidence="1" key="1">
    <citation type="journal article" date="2015" name="Nature">
        <title>Complex archaea that bridge the gap between prokaryotes and eukaryotes.</title>
        <authorList>
            <person name="Spang A."/>
            <person name="Saw J.H."/>
            <person name="Jorgensen S.L."/>
            <person name="Zaremba-Niedzwiedzka K."/>
            <person name="Martijn J."/>
            <person name="Lind A.E."/>
            <person name="van Eijk R."/>
            <person name="Schleper C."/>
            <person name="Guy L."/>
            <person name="Ettema T.J."/>
        </authorList>
    </citation>
    <scope>NUCLEOTIDE SEQUENCE</scope>
</reference>
<feature type="non-terminal residue" evidence="1">
    <location>
        <position position="554"/>
    </location>
</feature>
<evidence type="ECO:0000313" key="1">
    <source>
        <dbReference type="EMBL" id="KKL52151.1"/>
    </source>
</evidence>
<protein>
    <submittedName>
        <fullName evidence="1">Uncharacterized protein</fullName>
    </submittedName>
</protein>
<dbReference type="EMBL" id="LAZR01031994">
    <property type="protein sequence ID" value="KKL52151.1"/>
    <property type="molecule type" value="Genomic_DNA"/>
</dbReference>
<comment type="caution">
    <text evidence="1">The sequence shown here is derived from an EMBL/GenBank/DDBJ whole genome shotgun (WGS) entry which is preliminary data.</text>
</comment>
<proteinExistence type="predicted"/>
<accession>A0A0F9DEJ6</accession>
<dbReference type="AlphaFoldDB" id="A0A0F9DEJ6"/>